<gene>
    <name evidence="2" type="ORF">mPipKuh1_008045</name>
</gene>
<dbReference type="EMBL" id="JACAGB010000011">
    <property type="protein sequence ID" value="KAF6335362.1"/>
    <property type="molecule type" value="Genomic_DNA"/>
</dbReference>
<comment type="caution">
    <text evidence="2">The sequence shown here is derived from an EMBL/GenBank/DDBJ whole genome shotgun (WGS) entry which is preliminary data.</text>
</comment>
<protein>
    <submittedName>
        <fullName evidence="2">Uncharacterized protein</fullName>
    </submittedName>
</protein>
<dbReference type="Proteomes" id="UP000558488">
    <property type="component" value="Unassembled WGS sequence"/>
</dbReference>
<accession>A0A7J7WD85</accession>
<feature type="compositionally biased region" description="Polar residues" evidence="1">
    <location>
        <begin position="26"/>
        <end position="41"/>
    </location>
</feature>
<evidence type="ECO:0000313" key="2">
    <source>
        <dbReference type="EMBL" id="KAF6335362.1"/>
    </source>
</evidence>
<evidence type="ECO:0000256" key="1">
    <source>
        <dbReference type="SAM" id="MobiDB-lite"/>
    </source>
</evidence>
<reference evidence="2 3" key="1">
    <citation type="journal article" date="2020" name="Nature">
        <title>Six reference-quality genomes reveal evolution of bat adaptations.</title>
        <authorList>
            <person name="Jebb D."/>
            <person name="Huang Z."/>
            <person name="Pippel M."/>
            <person name="Hughes G.M."/>
            <person name="Lavrichenko K."/>
            <person name="Devanna P."/>
            <person name="Winkler S."/>
            <person name="Jermiin L.S."/>
            <person name="Skirmuntt E.C."/>
            <person name="Katzourakis A."/>
            <person name="Burkitt-Gray L."/>
            <person name="Ray D.A."/>
            <person name="Sullivan K.A.M."/>
            <person name="Roscito J.G."/>
            <person name="Kirilenko B.M."/>
            <person name="Davalos L.M."/>
            <person name="Corthals A.P."/>
            <person name="Power M.L."/>
            <person name="Jones G."/>
            <person name="Ransome R.D."/>
            <person name="Dechmann D.K.N."/>
            <person name="Locatelli A.G."/>
            <person name="Puechmaille S.J."/>
            <person name="Fedrigo O."/>
            <person name="Jarvis E.D."/>
            <person name="Hiller M."/>
            <person name="Vernes S.C."/>
            <person name="Myers E.W."/>
            <person name="Teeling E.C."/>
        </authorList>
    </citation>
    <scope>NUCLEOTIDE SEQUENCE [LARGE SCALE GENOMIC DNA]</scope>
    <source>
        <strain evidence="2">MPipKuh1</strain>
        <tissue evidence="2">Flight muscle</tissue>
    </source>
</reference>
<evidence type="ECO:0000313" key="3">
    <source>
        <dbReference type="Proteomes" id="UP000558488"/>
    </source>
</evidence>
<dbReference type="AlphaFoldDB" id="A0A7J7WD85"/>
<proteinExistence type="predicted"/>
<feature type="region of interest" description="Disordered" evidence="1">
    <location>
        <begin position="55"/>
        <end position="96"/>
    </location>
</feature>
<sequence length="167" mass="17451">MSGLQDAQRCPASQRQEEGSEGGLRSLQSFPRQASEVGTASLSIGSTFSQWSDGAGMSSIAGGEQAGAGHPGVRHPVMQPHALRGSHRGEAGGPLPLESWSPRMLLGRQPTSSPRILALGLVGSESLILSVPHLEGSELGRLEPRKHQPLDTKAGDCFILASLVQSV</sequence>
<keyword evidence="3" id="KW-1185">Reference proteome</keyword>
<feature type="region of interest" description="Disordered" evidence="1">
    <location>
        <begin position="1"/>
        <end position="41"/>
    </location>
</feature>
<organism evidence="2 3">
    <name type="scientific">Pipistrellus kuhlii</name>
    <name type="common">Kuhl's pipistrelle</name>
    <dbReference type="NCBI Taxonomy" id="59472"/>
    <lineage>
        <taxon>Eukaryota</taxon>
        <taxon>Metazoa</taxon>
        <taxon>Chordata</taxon>
        <taxon>Craniata</taxon>
        <taxon>Vertebrata</taxon>
        <taxon>Euteleostomi</taxon>
        <taxon>Mammalia</taxon>
        <taxon>Eutheria</taxon>
        <taxon>Laurasiatheria</taxon>
        <taxon>Chiroptera</taxon>
        <taxon>Yangochiroptera</taxon>
        <taxon>Vespertilionidae</taxon>
        <taxon>Pipistrellus</taxon>
    </lineage>
</organism>
<name>A0A7J7WD85_PIPKU</name>